<dbReference type="EMBL" id="JAEUGD010000065">
    <property type="protein sequence ID" value="MBL6448801.1"/>
    <property type="molecule type" value="Genomic_DNA"/>
</dbReference>
<comment type="caution">
    <text evidence="1">The sequence shown here is derived from an EMBL/GenBank/DDBJ whole genome shotgun (WGS) entry which is preliminary data.</text>
</comment>
<dbReference type="AlphaFoldDB" id="A0A937KD54"/>
<sequence length="228" mass="27404">MSKKYSNSELEKLLNERYHKEFRVETNQFNVEINKFQFLAVPVDNAAVRVHGSYKDNNSDVLDNYMQMEHSYQAEEVMKEQLDKYYEQYAVKANAAIDKYTSPSFLELVSNAERDIIIYYYIYLFDNAYSLEGIKSAVDYFKNQYYGTYTFTIYFWSPEFLKGKDFEKMKFGFNYNSDKYADNLMEKREYIKQELIFEFDASENTEITIERLHELLAPYKKGKQYNRL</sequence>
<evidence type="ECO:0000313" key="2">
    <source>
        <dbReference type="Proteomes" id="UP000614216"/>
    </source>
</evidence>
<organism evidence="1 2">
    <name type="scientific">Fulvivirga marina</name>
    <dbReference type="NCBI Taxonomy" id="2494733"/>
    <lineage>
        <taxon>Bacteria</taxon>
        <taxon>Pseudomonadati</taxon>
        <taxon>Bacteroidota</taxon>
        <taxon>Cytophagia</taxon>
        <taxon>Cytophagales</taxon>
        <taxon>Fulvivirgaceae</taxon>
        <taxon>Fulvivirga</taxon>
    </lineage>
</organism>
<dbReference type="Proteomes" id="UP000614216">
    <property type="component" value="Unassembled WGS sequence"/>
</dbReference>
<dbReference type="RefSeq" id="WP_202858340.1">
    <property type="nucleotide sequence ID" value="NZ_JAEUGD010000065.1"/>
</dbReference>
<name>A0A937KD54_9BACT</name>
<reference evidence="1" key="1">
    <citation type="submission" date="2021-01" db="EMBL/GenBank/DDBJ databases">
        <title>Fulvivirga kasyanovii gen. nov., sp nov., a novel member of the phylum Bacteroidetes isolated from seawater in a mussel farm.</title>
        <authorList>
            <person name="Zhao L.-H."/>
            <person name="Wang Z.-J."/>
        </authorList>
    </citation>
    <scope>NUCLEOTIDE SEQUENCE</scope>
    <source>
        <strain evidence="1">29W222</strain>
    </source>
</reference>
<accession>A0A937KD54</accession>
<keyword evidence="2" id="KW-1185">Reference proteome</keyword>
<proteinExistence type="predicted"/>
<evidence type="ECO:0000313" key="1">
    <source>
        <dbReference type="EMBL" id="MBL6448801.1"/>
    </source>
</evidence>
<gene>
    <name evidence="1" type="ORF">JMN32_20990</name>
</gene>
<protein>
    <submittedName>
        <fullName evidence="1">Uncharacterized protein</fullName>
    </submittedName>
</protein>